<dbReference type="NCBIfam" id="NF045926">
    <property type="entry name" value="STM2901_fam"/>
    <property type="match status" value="1"/>
</dbReference>
<keyword evidence="2" id="KW-1185">Reference proteome</keyword>
<dbReference type="Proteomes" id="UP000033924">
    <property type="component" value="Unassembled WGS sequence"/>
</dbReference>
<reference evidence="1 2" key="1">
    <citation type="submission" date="2015-01" db="EMBL/GenBank/DDBJ databases">
        <title>Erwinia tracheiphila.</title>
        <authorList>
            <person name="Shapiro L.R."/>
        </authorList>
    </citation>
    <scope>NUCLEOTIDE SEQUENCE [LARGE SCALE GENOMIC DNA]</scope>
    <source>
        <strain evidence="1 2">BuffGH</strain>
    </source>
</reference>
<comment type="caution">
    <text evidence="1">The sequence shown here is derived from an EMBL/GenBank/DDBJ whole genome shotgun (WGS) entry which is preliminary data.</text>
</comment>
<organism evidence="1 2">
    <name type="scientific">Erwinia tracheiphila</name>
    <dbReference type="NCBI Taxonomy" id="65700"/>
    <lineage>
        <taxon>Bacteria</taxon>
        <taxon>Pseudomonadati</taxon>
        <taxon>Pseudomonadota</taxon>
        <taxon>Gammaproteobacteria</taxon>
        <taxon>Enterobacterales</taxon>
        <taxon>Erwiniaceae</taxon>
        <taxon>Erwinia</taxon>
    </lineage>
</organism>
<dbReference type="AlphaFoldDB" id="A0A0M2K4I4"/>
<evidence type="ECO:0000313" key="1">
    <source>
        <dbReference type="EMBL" id="KKF34305.1"/>
    </source>
</evidence>
<dbReference type="EMBL" id="JXNU01000005">
    <property type="protein sequence ID" value="KKF34305.1"/>
    <property type="molecule type" value="Genomic_DNA"/>
</dbReference>
<dbReference type="PATRIC" id="fig|65700.7.peg.6279"/>
<gene>
    <name evidence="1" type="ORF">SY86_25430</name>
</gene>
<protein>
    <submittedName>
        <fullName evidence="1">Uncharacterized protein</fullName>
    </submittedName>
</protein>
<dbReference type="RefSeq" id="WP_040465896.1">
    <property type="nucleotide sequence ID" value="NZ_CP089932.1"/>
</dbReference>
<sequence>MDTVEELNGYYFKGMWNLPLGELAFWILVDEAEKQFDGIDIFAFATIVGSFNIIHVPGKPNTATRGTSLLSLGLCRMISCRLDSRWRSPTWKTLINGRWARTASLGGLIGRWLPWVGVAITLYDITMISHRTIWHYNVMVKPEDRI</sequence>
<dbReference type="Pfam" id="PF26636">
    <property type="entry name" value="DUF8209"/>
    <property type="match status" value="1"/>
</dbReference>
<dbReference type="InterPro" id="IPR058064">
    <property type="entry name" value="STM2901-like"/>
</dbReference>
<proteinExistence type="predicted"/>
<accession>A0A0M2K4I4</accession>
<name>A0A0M2K4I4_9GAMM</name>
<evidence type="ECO:0000313" key="2">
    <source>
        <dbReference type="Proteomes" id="UP000033924"/>
    </source>
</evidence>
<dbReference type="InterPro" id="IPR058522">
    <property type="entry name" value="DUF8209"/>
</dbReference>